<keyword evidence="1" id="KW-1133">Transmembrane helix</keyword>
<dbReference type="Gene3D" id="1.20.144.10">
    <property type="entry name" value="Phosphatidic acid phosphatase type 2/haloperoxidase"/>
    <property type="match status" value="2"/>
</dbReference>
<feature type="transmembrane region" description="Helical" evidence="1">
    <location>
        <begin position="91"/>
        <end position="112"/>
    </location>
</feature>
<evidence type="ECO:0000313" key="6">
    <source>
        <dbReference type="Proteomes" id="UP000270190"/>
    </source>
</evidence>
<dbReference type="Proteomes" id="UP000243591">
    <property type="component" value="Chromosome"/>
</dbReference>
<accession>A0A1D2LTJ1</accession>
<evidence type="ECO:0000256" key="1">
    <source>
        <dbReference type="SAM" id="Phobius"/>
    </source>
</evidence>
<name>A0A1D2LTJ1_BROTH</name>
<reference evidence="3 5" key="1">
    <citation type="submission" date="2017-09" db="EMBL/GenBank/DDBJ databases">
        <title>Complete Genome Sequences of Two Strains of the Meat Spoilage Bacterium Brochothrix thermosphacta Isolated from Ground Chicken.</title>
        <authorList>
            <person name="Paoli G.C."/>
            <person name="Wijey C."/>
            <person name="Chen C.-Y."/>
            <person name="Nguyen L."/>
            <person name="Yan X."/>
            <person name="Irwin P.L."/>
        </authorList>
    </citation>
    <scope>NUCLEOTIDE SEQUENCE [LARGE SCALE GENOMIC DNA]</scope>
    <source>
        <strain evidence="3 5">BI</strain>
    </source>
</reference>
<evidence type="ECO:0000259" key="2">
    <source>
        <dbReference type="SMART" id="SM00014"/>
    </source>
</evidence>
<feature type="transmembrane region" description="Helical" evidence="1">
    <location>
        <begin position="185"/>
        <end position="203"/>
    </location>
</feature>
<dbReference type="InterPro" id="IPR036938">
    <property type="entry name" value="PAP2/HPO_sf"/>
</dbReference>
<reference evidence="6" key="3">
    <citation type="submission" date="2018-04" db="EMBL/GenBank/DDBJ databases">
        <authorList>
            <person name="Illikoud N."/>
        </authorList>
    </citation>
    <scope>NUCLEOTIDE SEQUENCE [LARGE SCALE GENOMIC DNA]</scope>
</reference>
<dbReference type="PANTHER" id="PTHR14969:SF13">
    <property type="entry name" value="AT30094P"/>
    <property type="match status" value="1"/>
</dbReference>
<evidence type="ECO:0000313" key="5">
    <source>
        <dbReference type="Proteomes" id="UP000243591"/>
    </source>
</evidence>
<dbReference type="RefSeq" id="WP_069125698.1">
    <property type="nucleotide sequence ID" value="NZ_CBCPKC010000002.1"/>
</dbReference>
<dbReference type="SMART" id="SM00014">
    <property type="entry name" value="acidPPc"/>
    <property type="match status" value="1"/>
</dbReference>
<protein>
    <submittedName>
        <fullName evidence="3">PAP2 family protein</fullName>
    </submittedName>
</protein>
<keyword evidence="1" id="KW-0472">Membrane</keyword>
<dbReference type="InterPro" id="IPR000326">
    <property type="entry name" value="PAP2/HPO"/>
</dbReference>
<reference evidence="4" key="2">
    <citation type="submission" date="2018-04" db="EMBL/GenBank/DDBJ databases">
        <authorList>
            <person name="Go L.Y."/>
            <person name="Mitchell J.A."/>
        </authorList>
    </citation>
    <scope>NUCLEOTIDE SEQUENCE</scope>
    <source>
        <strain evidence="4">BSAS1 3</strain>
    </source>
</reference>
<gene>
    <name evidence="4" type="ORF">BTBSAS_30115</name>
    <name evidence="3" type="ORF">CNY62_02130</name>
</gene>
<dbReference type="SUPFAM" id="SSF48317">
    <property type="entry name" value="Acid phosphatase/Vanadium-dependent haloperoxidase"/>
    <property type="match status" value="1"/>
</dbReference>
<feature type="domain" description="Phosphatidic acid phosphatase type 2/haloperoxidase" evidence="2">
    <location>
        <begin position="90"/>
        <end position="200"/>
    </location>
</feature>
<dbReference type="KEGG" id="bths:CNY62_02130"/>
<dbReference type="OrthoDB" id="9789113at2"/>
<evidence type="ECO:0000313" key="4">
    <source>
        <dbReference type="EMBL" id="SPP28797.1"/>
    </source>
</evidence>
<feature type="transmembrane region" description="Helical" evidence="1">
    <location>
        <begin position="158"/>
        <end position="179"/>
    </location>
</feature>
<feature type="transmembrane region" description="Helical" evidence="1">
    <location>
        <begin position="12"/>
        <end position="35"/>
    </location>
</feature>
<dbReference type="PANTHER" id="PTHR14969">
    <property type="entry name" value="SPHINGOSINE-1-PHOSPHATE PHOSPHOHYDROLASE"/>
    <property type="match status" value="1"/>
</dbReference>
<sequence length="231" mass="26260">MLTKKQSVWRYVMAGLFFIVFLYVAAAVAANALWIQQFDQTIRTVAQTFQPDKLTGFIETATDFAGVKGMITLTAIVAVILACYRRFLFAGWLAINMLFGASGINFIFKNLFQRDRPAGMLIEQGGYSFPSGHTMAITTFTLSLVFILTYNNRRYRRALLLLSALLIIFIGFTRVYLGVHYPSDILGGFMLSCCYMLVATTYFRQFSARIERKLETHGIKEAQHHKQENKP</sequence>
<dbReference type="STRING" id="2756.BFR44_01450"/>
<dbReference type="EMBL" id="CP023483">
    <property type="protein sequence ID" value="ATF25282.1"/>
    <property type="molecule type" value="Genomic_DNA"/>
</dbReference>
<feature type="transmembrane region" description="Helical" evidence="1">
    <location>
        <begin position="64"/>
        <end position="84"/>
    </location>
</feature>
<evidence type="ECO:0000313" key="3">
    <source>
        <dbReference type="EMBL" id="ATF25282.1"/>
    </source>
</evidence>
<proteinExistence type="predicted"/>
<dbReference type="AlphaFoldDB" id="A0A1D2LTJ1"/>
<organism evidence="3 5">
    <name type="scientific">Brochothrix thermosphacta</name>
    <name type="common">Microbacterium thermosphactum</name>
    <dbReference type="NCBI Taxonomy" id="2756"/>
    <lineage>
        <taxon>Bacteria</taxon>
        <taxon>Bacillati</taxon>
        <taxon>Bacillota</taxon>
        <taxon>Bacilli</taxon>
        <taxon>Bacillales</taxon>
        <taxon>Listeriaceae</taxon>
        <taxon>Brochothrix</taxon>
    </lineage>
</organism>
<dbReference type="EMBL" id="OUNC01000023">
    <property type="protein sequence ID" value="SPP28797.1"/>
    <property type="molecule type" value="Genomic_DNA"/>
</dbReference>
<dbReference type="Proteomes" id="UP000270190">
    <property type="component" value="Unassembled WGS sequence"/>
</dbReference>
<keyword evidence="5" id="KW-1185">Reference proteome</keyword>
<feature type="transmembrane region" description="Helical" evidence="1">
    <location>
        <begin position="132"/>
        <end position="151"/>
    </location>
</feature>
<keyword evidence="1" id="KW-0812">Transmembrane</keyword>
<dbReference type="Pfam" id="PF01569">
    <property type="entry name" value="PAP2"/>
    <property type="match status" value="1"/>
</dbReference>
<dbReference type="CDD" id="cd03392">
    <property type="entry name" value="PAP2_like_2"/>
    <property type="match status" value="1"/>
</dbReference>